<dbReference type="OrthoDB" id="74835at2759"/>
<sequence>MIGTANPNSTASSTLGNYGQNNIPVYLRASALHLLLMQTQKARISGRPLTSLPDPRYFQLMPPPGVPSVAQVPAPLLGPQPFMGSGQVNRAATVFQGSPSPNVPFPFPMQQSSNQRVLPSDSLPLRPLPDILSAPRANQQRFPAVRDGSVLGNFPNNQESVDEEFDPNKGSWMSDFESVGVLLMHLRPLMVSNPYVQDYYFAVCWLRRMTLARAKQIANGQITLSYPPPVMHMPSPVTLDHLSDPTHYQHTAQHIRFVMPMAVLPRLNNRLELSDSGSPTTGDPSTGDKAEELKTTAGPVKLSTGENTALGRPTRSNVYRPRVVIELSLASALSSDAAEITPHPTEPFDFSPQRFSGVLRASRSRLLLLSRIERMYSLVLNIDEVDISLKRVVVQNDTAQLARDSSVNAVDLFRNVSLLAASVVELFAARKGIRLFGTVLHYLPQPSIRTLLLVFVSNFAKLYAISDGQIDEFASFLYPTLRAAAYQIVDISEFMNSCFPEVRDPPYSSEKTGEAVRYLINSKLGLSLIFCLLDVCARLSKPDNPSNFVRFGAYFSVVASDLSEAQPSLEAFPHLASILPVYIKPEVHPPLTAAIVSRFCRLIDPSLASRSESNDKSASVSGSSGPGKTQHQTAVSNNDVVGLTKSDFGISLTKSSNESGSNKRTTMVIT</sequence>
<reference evidence="4 5" key="1">
    <citation type="submission" date="2019-04" db="EMBL/GenBank/DDBJ databases">
        <title>Annotation for the trematode Fasciola gigantica.</title>
        <authorList>
            <person name="Choi Y.-J."/>
        </authorList>
    </citation>
    <scope>NUCLEOTIDE SEQUENCE [LARGE SCALE GENOMIC DNA]</scope>
    <source>
        <strain evidence="4">Uganda_cow_1</strain>
    </source>
</reference>
<keyword evidence="2" id="KW-0963">Cytoplasm</keyword>
<protein>
    <submittedName>
        <fullName evidence="4">Uncharacterized protein</fullName>
    </submittedName>
</protein>
<dbReference type="Proteomes" id="UP000316759">
    <property type="component" value="Unassembled WGS sequence"/>
</dbReference>
<dbReference type="GO" id="GO:0000932">
    <property type="term" value="C:P-body"/>
    <property type="evidence" value="ECO:0007669"/>
    <property type="project" value="UniProtKB-SubCell"/>
</dbReference>
<comment type="subcellular location">
    <subcellularLocation>
        <location evidence="1">Cytoplasm</location>
        <location evidence="1">P-body</location>
    </subcellularLocation>
</comment>
<name>A0A504YQM0_FASGI</name>
<evidence type="ECO:0000256" key="2">
    <source>
        <dbReference type="ARBA" id="ARBA00022490"/>
    </source>
</evidence>
<dbReference type="AlphaFoldDB" id="A0A504YQM0"/>
<evidence type="ECO:0000256" key="3">
    <source>
        <dbReference type="SAM" id="MobiDB-lite"/>
    </source>
</evidence>
<dbReference type="EMBL" id="SUNJ01006276">
    <property type="protein sequence ID" value="TPP62945.1"/>
    <property type="molecule type" value="Genomic_DNA"/>
</dbReference>
<gene>
    <name evidence="4" type="ORF">FGIG_09802</name>
</gene>
<organism evidence="4 5">
    <name type="scientific">Fasciola gigantica</name>
    <name type="common">Giant liver fluke</name>
    <dbReference type="NCBI Taxonomy" id="46835"/>
    <lineage>
        <taxon>Eukaryota</taxon>
        <taxon>Metazoa</taxon>
        <taxon>Spiralia</taxon>
        <taxon>Lophotrochozoa</taxon>
        <taxon>Platyhelminthes</taxon>
        <taxon>Trematoda</taxon>
        <taxon>Digenea</taxon>
        <taxon>Plagiorchiida</taxon>
        <taxon>Echinostomata</taxon>
        <taxon>Echinostomatoidea</taxon>
        <taxon>Fasciolidae</taxon>
        <taxon>Fasciola</taxon>
    </lineage>
</organism>
<dbReference type="GO" id="GO:0000290">
    <property type="term" value="P:deadenylation-dependent decapping of nuclear-transcribed mRNA"/>
    <property type="evidence" value="ECO:0007669"/>
    <property type="project" value="InterPro"/>
</dbReference>
<proteinExistence type="predicted"/>
<evidence type="ECO:0000256" key="1">
    <source>
        <dbReference type="ARBA" id="ARBA00004201"/>
    </source>
</evidence>
<feature type="compositionally biased region" description="Polar residues" evidence="3">
    <location>
        <begin position="275"/>
        <end position="284"/>
    </location>
</feature>
<comment type="caution">
    <text evidence="4">The sequence shown here is derived from an EMBL/GenBank/DDBJ whole genome shotgun (WGS) entry which is preliminary data.</text>
</comment>
<accession>A0A504YQM0</accession>
<evidence type="ECO:0000313" key="5">
    <source>
        <dbReference type="Proteomes" id="UP000316759"/>
    </source>
</evidence>
<feature type="region of interest" description="Disordered" evidence="3">
    <location>
        <begin position="271"/>
        <end position="314"/>
    </location>
</feature>
<dbReference type="PANTHER" id="PTHR21551:SF0">
    <property type="entry name" value="PROTEIN ASSOCIATED WITH TOPO II RELATED-1, ISOFORM A"/>
    <property type="match status" value="1"/>
</dbReference>
<dbReference type="PANTHER" id="PTHR21551">
    <property type="entry name" value="TOPOISOMERASE II-ASSOCIATED PROTEIN PAT1"/>
    <property type="match status" value="1"/>
</dbReference>
<dbReference type="GO" id="GO:0033962">
    <property type="term" value="P:P-body assembly"/>
    <property type="evidence" value="ECO:0007669"/>
    <property type="project" value="TreeGrafter"/>
</dbReference>
<keyword evidence="5" id="KW-1185">Reference proteome</keyword>
<dbReference type="InterPro" id="IPR039900">
    <property type="entry name" value="Pat1-like"/>
</dbReference>
<dbReference type="GO" id="GO:0003723">
    <property type="term" value="F:RNA binding"/>
    <property type="evidence" value="ECO:0007669"/>
    <property type="project" value="TreeGrafter"/>
</dbReference>
<evidence type="ECO:0000313" key="4">
    <source>
        <dbReference type="EMBL" id="TPP62945.1"/>
    </source>
</evidence>
<feature type="region of interest" description="Disordered" evidence="3">
    <location>
        <begin position="609"/>
        <end position="638"/>
    </location>
</feature>